<dbReference type="Gene3D" id="3.30.565.60">
    <property type="match status" value="1"/>
</dbReference>
<proteinExistence type="predicted"/>
<accession>A0A1M6Q4G5</accession>
<dbReference type="RefSeq" id="WP_072990298.1">
    <property type="nucleotide sequence ID" value="NZ_FQZB01000014.1"/>
</dbReference>
<dbReference type="InterPro" id="IPR038461">
    <property type="entry name" value="Schlafen_AlbA_2_dom_sf"/>
</dbReference>
<reference evidence="2 3" key="1">
    <citation type="submission" date="2016-11" db="EMBL/GenBank/DDBJ databases">
        <authorList>
            <person name="Jaros S."/>
            <person name="Januszkiewicz K."/>
            <person name="Wedrychowicz H."/>
        </authorList>
    </citation>
    <scope>NUCLEOTIDE SEQUENCE [LARGE SCALE GENOMIC DNA]</scope>
    <source>
        <strain evidence="2 3">DSM 21758</strain>
    </source>
</reference>
<dbReference type="InterPro" id="IPR007421">
    <property type="entry name" value="Schlafen_AlbA_2_dom"/>
</dbReference>
<feature type="domain" description="Schlafen AlbA-2" evidence="1">
    <location>
        <begin position="14"/>
        <end position="135"/>
    </location>
</feature>
<dbReference type="OrthoDB" id="320597at2"/>
<dbReference type="STRING" id="1121302.SAMN02745163_03285"/>
<sequence>MDKKKLFKLLRCEEGPKLDFKQMIELNMESGKKELAKDICAIANSNGGRGYIVIGVEDKTKKLVGIKSGVNISEEQIQQIITSRCDPPIPISLEILNIDNLTIGVIVIYDGKQKPYQLRENGAFYIRRGSTTDIMRKQELIEAFEENLNLTAETCPIMNSSIKSIDRELVTLYFKNKNIELTSENERFLLQNSSIIFTDINYGIEKCTLGGLLVFSSINSIYLPHNMIRIINKINTKVKDMIIIQGSLLEMLDKAEIAIKDILPNEYPYKGVMEGIKNAVLYRDYTQVDRVIEVVITQSSISVVSPGQLIKKNRNEIPSYARRNMWIYEKLVTMDEKGRFSRSGNGMFRMKKAFKSIGKVLFINSQIQDSVKVIFPGVKAYSKK</sequence>
<dbReference type="Pfam" id="PF04326">
    <property type="entry name" value="SLFN_AlbA_2"/>
    <property type="match status" value="1"/>
</dbReference>
<keyword evidence="3" id="KW-1185">Reference proteome</keyword>
<evidence type="ECO:0000313" key="3">
    <source>
        <dbReference type="Proteomes" id="UP000184310"/>
    </source>
</evidence>
<dbReference type="AlphaFoldDB" id="A0A1M6Q4G5"/>
<dbReference type="Proteomes" id="UP000184310">
    <property type="component" value="Unassembled WGS sequence"/>
</dbReference>
<evidence type="ECO:0000259" key="1">
    <source>
        <dbReference type="Pfam" id="PF04326"/>
    </source>
</evidence>
<organism evidence="2 3">
    <name type="scientific">Clostridium cavendishii DSM 21758</name>
    <dbReference type="NCBI Taxonomy" id="1121302"/>
    <lineage>
        <taxon>Bacteria</taxon>
        <taxon>Bacillati</taxon>
        <taxon>Bacillota</taxon>
        <taxon>Clostridia</taxon>
        <taxon>Eubacteriales</taxon>
        <taxon>Clostridiaceae</taxon>
        <taxon>Clostridium</taxon>
    </lineage>
</organism>
<dbReference type="EMBL" id="FQZB01000014">
    <property type="protein sequence ID" value="SHK15115.1"/>
    <property type="molecule type" value="Genomic_DNA"/>
</dbReference>
<protein>
    <submittedName>
        <fullName evidence="2">Predicted transcriptional regulator, contains HTH domain</fullName>
    </submittedName>
</protein>
<evidence type="ECO:0000313" key="2">
    <source>
        <dbReference type="EMBL" id="SHK15115.1"/>
    </source>
</evidence>
<dbReference type="PANTHER" id="PTHR30595:SF6">
    <property type="entry name" value="SCHLAFEN ALBA-2 DOMAIN-CONTAINING PROTEIN"/>
    <property type="match status" value="1"/>
</dbReference>
<dbReference type="Gene3D" id="3.30.950.30">
    <property type="entry name" value="Schlafen, AAA domain"/>
    <property type="match status" value="1"/>
</dbReference>
<name>A0A1M6Q4G5_9CLOT</name>
<gene>
    <name evidence="2" type="ORF">SAMN02745163_03285</name>
</gene>
<dbReference type="PANTHER" id="PTHR30595">
    <property type="entry name" value="GLPR-RELATED TRANSCRIPTIONAL REPRESSOR"/>
    <property type="match status" value="1"/>
</dbReference>
<dbReference type="InterPro" id="IPR038475">
    <property type="entry name" value="RecG_C_sf"/>
</dbReference>